<dbReference type="InterPro" id="IPR005183">
    <property type="entry name" value="DUF305_CopM-like"/>
</dbReference>
<dbReference type="Gene3D" id="1.20.1260.10">
    <property type="match status" value="1"/>
</dbReference>
<dbReference type="KEGG" id="gom:D7316_02918"/>
<feature type="chain" id="PRO_5017947648" description="DUF305 domain-containing protein" evidence="2">
    <location>
        <begin position="28"/>
        <end position="206"/>
    </location>
</feature>
<proteinExistence type="predicted"/>
<dbReference type="PANTHER" id="PTHR36933">
    <property type="entry name" value="SLL0788 PROTEIN"/>
    <property type="match status" value="1"/>
</dbReference>
<keyword evidence="5" id="KW-1185">Reference proteome</keyword>
<reference evidence="4 5" key="1">
    <citation type="submission" date="2018-11" db="EMBL/GenBank/DDBJ databases">
        <title>Gordonia insulae sp. nov., isolated from an island soil.</title>
        <authorList>
            <person name="Kim Y.S."/>
            <person name="Kim S.B."/>
        </authorList>
    </citation>
    <scope>NUCLEOTIDE SEQUENCE [LARGE SCALE GENOMIC DNA]</scope>
    <source>
        <strain evidence="4 5">MMS17-SY073</strain>
    </source>
</reference>
<accession>A0A3G8JMM9</accession>
<dbReference type="EMBL" id="CP033972">
    <property type="protein sequence ID" value="AZG46317.1"/>
    <property type="molecule type" value="Genomic_DNA"/>
</dbReference>
<name>A0A3G8JMM9_9ACTN</name>
<dbReference type="AlphaFoldDB" id="A0A3G8JMM9"/>
<evidence type="ECO:0000256" key="2">
    <source>
        <dbReference type="SAM" id="SignalP"/>
    </source>
</evidence>
<sequence>MTPAIKRPTLVCSAIVAAAVITGCSTSDEPATDSASASSSTIQASTASSPAAQSASHNDADIKFNQMMIPHHEQALAMAALVGERTDTPAVRELADRIENAQQPEIDEMAARLTAWGVPADDGGPHGGHAMAGMMTEDEMSALTAARGTAFDTLWLEGMIRHHEGAVAMADDELDRGIDARSRELAARIKAAQQAEIDEMNALLAK</sequence>
<dbReference type="RefSeq" id="WP_124708847.1">
    <property type="nucleotide sequence ID" value="NZ_CP033972.1"/>
</dbReference>
<dbReference type="InterPro" id="IPR012347">
    <property type="entry name" value="Ferritin-like"/>
</dbReference>
<dbReference type="Pfam" id="PF03713">
    <property type="entry name" value="DUF305"/>
    <property type="match status" value="1"/>
</dbReference>
<evidence type="ECO:0000313" key="5">
    <source>
        <dbReference type="Proteomes" id="UP000271469"/>
    </source>
</evidence>
<evidence type="ECO:0000256" key="1">
    <source>
        <dbReference type="SAM" id="MobiDB-lite"/>
    </source>
</evidence>
<feature type="domain" description="DUF305" evidence="3">
    <location>
        <begin position="61"/>
        <end position="204"/>
    </location>
</feature>
<organism evidence="4 5">
    <name type="scientific">Gordonia insulae</name>
    <dbReference type="NCBI Taxonomy" id="2420509"/>
    <lineage>
        <taxon>Bacteria</taxon>
        <taxon>Bacillati</taxon>
        <taxon>Actinomycetota</taxon>
        <taxon>Actinomycetes</taxon>
        <taxon>Mycobacteriales</taxon>
        <taxon>Gordoniaceae</taxon>
        <taxon>Gordonia</taxon>
    </lineage>
</organism>
<dbReference type="OrthoDB" id="26872at2"/>
<dbReference type="PROSITE" id="PS51257">
    <property type="entry name" value="PROKAR_LIPOPROTEIN"/>
    <property type="match status" value="1"/>
</dbReference>
<feature type="compositionally biased region" description="Low complexity" evidence="1">
    <location>
        <begin position="26"/>
        <end position="56"/>
    </location>
</feature>
<evidence type="ECO:0000259" key="3">
    <source>
        <dbReference type="Pfam" id="PF03713"/>
    </source>
</evidence>
<feature type="signal peptide" evidence="2">
    <location>
        <begin position="1"/>
        <end position="27"/>
    </location>
</feature>
<dbReference type="Proteomes" id="UP000271469">
    <property type="component" value="Chromosome"/>
</dbReference>
<evidence type="ECO:0000313" key="4">
    <source>
        <dbReference type="EMBL" id="AZG46317.1"/>
    </source>
</evidence>
<feature type="region of interest" description="Disordered" evidence="1">
    <location>
        <begin position="26"/>
        <end position="57"/>
    </location>
</feature>
<protein>
    <recommendedName>
        <fullName evidence="3">DUF305 domain-containing protein</fullName>
    </recommendedName>
</protein>
<keyword evidence="2" id="KW-0732">Signal</keyword>
<dbReference type="PANTHER" id="PTHR36933:SF1">
    <property type="entry name" value="SLL0788 PROTEIN"/>
    <property type="match status" value="1"/>
</dbReference>
<gene>
    <name evidence="4" type="ORF">D7316_02918</name>
</gene>